<evidence type="ECO:0000256" key="1">
    <source>
        <dbReference type="ARBA" id="ARBA00000832"/>
    </source>
</evidence>
<reference evidence="9 10" key="1">
    <citation type="submission" date="2015-09" db="EMBL/GenBank/DDBJ databases">
        <title>Genome sequence of the marine flavobacterium Croceitalea dokdonensis DOKDO 023 that contains proton- and sodium-pumping rhodopsins.</title>
        <authorList>
            <person name="Kwon S.-K."/>
            <person name="Lee H.K."/>
            <person name="Kwak M.-J."/>
            <person name="Kim J.F."/>
        </authorList>
    </citation>
    <scope>NUCLEOTIDE SEQUENCE [LARGE SCALE GENOMIC DNA]</scope>
    <source>
        <strain evidence="9 10">DOKDO 023</strain>
    </source>
</reference>
<dbReference type="InterPro" id="IPR005900">
    <property type="entry name" value="6-phosphogluconolactonase_DevB"/>
</dbReference>
<feature type="domain" description="Glucosamine/galactosamine-6-phosphate isomerase" evidence="8">
    <location>
        <begin position="10"/>
        <end position="226"/>
    </location>
</feature>
<dbReference type="RefSeq" id="WP_054557893.1">
    <property type="nucleotide sequence ID" value="NZ_LDJX01000001.1"/>
</dbReference>
<comment type="similarity">
    <text evidence="4 7">Belongs to the glucosamine/galactosamine-6-phosphate isomerase family. 6-phosphogluconolactonase subfamily.</text>
</comment>
<protein>
    <recommendedName>
        <fullName evidence="6 7">6-phosphogluconolactonase</fullName>
        <shortName evidence="7">6PGL</shortName>
        <ecNumber evidence="5 7">3.1.1.31</ecNumber>
    </recommendedName>
</protein>
<dbReference type="OrthoDB" id="9810967at2"/>
<dbReference type="GO" id="GO:0006098">
    <property type="term" value="P:pentose-phosphate shunt"/>
    <property type="evidence" value="ECO:0007669"/>
    <property type="project" value="UniProtKB-UniPathway"/>
</dbReference>
<dbReference type="InterPro" id="IPR037171">
    <property type="entry name" value="NagB/RpiA_transferase-like"/>
</dbReference>
<dbReference type="GO" id="GO:0005975">
    <property type="term" value="P:carbohydrate metabolic process"/>
    <property type="evidence" value="ECO:0007669"/>
    <property type="project" value="UniProtKB-UniRule"/>
</dbReference>
<dbReference type="CDD" id="cd01400">
    <property type="entry name" value="6PGL"/>
    <property type="match status" value="1"/>
</dbReference>
<dbReference type="InterPro" id="IPR039104">
    <property type="entry name" value="6PGL"/>
</dbReference>
<evidence type="ECO:0000256" key="5">
    <source>
        <dbReference type="ARBA" id="ARBA00013198"/>
    </source>
</evidence>
<dbReference type="Pfam" id="PF01182">
    <property type="entry name" value="Glucosamine_iso"/>
    <property type="match status" value="1"/>
</dbReference>
<name>A0A0P7B4Q8_9FLAO</name>
<dbReference type="STRING" id="1300341.I595_665"/>
<dbReference type="NCBIfam" id="TIGR01198">
    <property type="entry name" value="pgl"/>
    <property type="match status" value="1"/>
</dbReference>
<dbReference type="InterPro" id="IPR006148">
    <property type="entry name" value="Glc/Gal-6P_isomerase"/>
</dbReference>
<evidence type="ECO:0000256" key="2">
    <source>
        <dbReference type="ARBA" id="ARBA00002681"/>
    </source>
</evidence>
<gene>
    <name evidence="7" type="primary">pgl</name>
    <name evidence="9" type="ORF">I595_665</name>
</gene>
<comment type="catalytic activity">
    <reaction evidence="1 7">
        <text>6-phospho-D-glucono-1,5-lactone + H2O = 6-phospho-D-gluconate + H(+)</text>
        <dbReference type="Rhea" id="RHEA:12556"/>
        <dbReference type="ChEBI" id="CHEBI:15377"/>
        <dbReference type="ChEBI" id="CHEBI:15378"/>
        <dbReference type="ChEBI" id="CHEBI:57955"/>
        <dbReference type="ChEBI" id="CHEBI:58759"/>
        <dbReference type="EC" id="3.1.1.31"/>
    </reaction>
</comment>
<dbReference type="PANTHER" id="PTHR11054:SF0">
    <property type="entry name" value="6-PHOSPHOGLUCONOLACTONASE"/>
    <property type="match status" value="1"/>
</dbReference>
<evidence type="ECO:0000313" key="9">
    <source>
        <dbReference type="EMBL" id="KPM33759.1"/>
    </source>
</evidence>
<dbReference type="SUPFAM" id="SSF100950">
    <property type="entry name" value="NagB/RpiA/CoA transferase-like"/>
    <property type="match status" value="1"/>
</dbReference>
<sequence length="236" mass="26614">MKVNIYPDRQDVAQEFASYFAHAVKGRKEFHLALSGGSTPKLIFDVLAKEYGEKIDWSTIHFYWGDERCVPPTDEQSNYKMTMDHLFSKIEVPRENIHRILGENDAKGEAMRYANLLEINLDRVDGVPQFDMVILGMGDDGHTASIFPDEISLWEAADHCVVARHPETAQKRISITGTVINRAKEVVFLVTGGAKAEKARIIQKKAKGYERYPASLVQPKSGRLSWFMDKAAASQL</sequence>
<dbReference type="Gene3D" id="3.40.50.1360">
    <property type="match status" value="1"/>
</dbReference>
<dbReference type="AlphaFoldDB" id="A0A0P7B4Q8"/>
<organism evidence="9 10">
    <name type="scientific">Croceitalea dokdonensis DOKDO 023</name>
    <dbReference type="NCBI Taxonomy" id="1300341"/>
    <lineage>
        <taxon>Bacteria</taxon>
        <taxon>Pseudomonadati</taxon>
        <taxon>Bacteroidota</taxon>
        <taxon>Flavobacteriia</taxon>
        <taxon>Flavobacteriales</taxon>
        <taxon>Flavobacteriaceae</taxon>
        <taxon>Croceitalea</taxon>
    </lineage>
</organism>
<evidence type="ECO:0000256" key="4">
    <source>
        <dbReference type="ARBA" id="ARBA00010662"/>
    </source>
</evidence>
<evidence type="ECO:0000259" key="8">
    <source>
        <dbReference type="Pfam" id="PF01182"/>
    </source>
</evidence>
<dbReference type="PANTHER" id="PTHR11054">
    <property type="entry name" value="6-PHOSPHOGLUCONOLACTONASE"/>
    <property type="match status" value="1"/>
</dbReference>
<dbReference type="EC" id="3.1.1.31" evidence="5 7"/>
<comment type="pathway">
    <text evidence="3 7">Carbohydrate degradation; pentose phosphate pathway; D-ribulose 5-phosphate from D-glucose 6-phosphate (oxidative stage): step 2/3.</text>
</comment>
<proteinExistence type="inferred from homology"/>
<dbReference type="PATRIC" id="fig|1300341.3.peg.657"/>
<evidence type="ECO:0000256" key="3">
    <source>
        <dbReference type="ARBA" id="ARBA00004961"/>
    </source>
</evidence>
<accession>A0A0P7B4Q8</accession>
<comment type="caution">
    <text evidence="9">The sequence shown here is derived from an EMBL/GenBank/DDBJ whole genome shotgun (WGS) entry which is preliminary data.</text>
</comment>
<keyword evidence="7" id="KW-0378">Hydrolase</keyword>
<keyword evidence="10" id="KW-1185">Reference proteome</keyword>
<dbReference type="Proteomes" id="UP000050280">
    <property type="component" value="Unassembled WGS sequence"/>
</dbReference>
<dbReference type="GO" id="GO:0017057">
    <property type="term" value="F:6-phosphogluconolactonase activity"/>
    <property type="evidence" value="ECO:0007669"/>
    <property type="project" value="UniProtKB-UniRule"/>
</dbReference>
<comment type="function">
    <text evidence="2 7">Hydrolysis of 6-phosphogluconolactone to 6-phosphogluconate.</text>
</comment>
<evidence type="ECO:0000313" key="10">
    <source>
        <dbReference type="Proteomes" id="UP000050280"/>
    </source>
</evidence>
<evidence type="ECO:0000256" key="6">
    <source>
        <dbReference type="ARBA" id="ARBA00020337"/>
    </source>
</evidence>
<dbReference type="UniPathway" id="UPA00115">
    <property type="reaction ID" value="UER00409"/>
</dbReference>
<evidence type="ECO:0000256" key="7">
    <source>
        <dbReference type="RuleBase" id="RU365095"/>
    </source>
</evidence>
<dbReference type="EMBL" id="LDJX01000001">
    <property type="protein sequence ID" value="KPM33759.1"/>
    <property type="molecule type" value="Genomic_DNA"/>
</dbReference>